<keyword evidence="7" id="KW-1185">Reference proteome</keyword>
<evidence type="ECO:0000313" key="7">
    <source>
        <dbReference type="Proteomes" id="UP000322079"/>
    </source>
</evidence>
<protein>
    <submittedName>
        <fullName evidence="6">Cof-type HAD-IIB family hydrolase</fullName>
    </submittedName>
</protein>
<dbReference type="Gene3D" id="3.40.50.1000">
    <property type="entry name" value="HAD superfamily/HAD-like"/>
    <property type="match status" value="1"/>
</dbReference>
<evidence type="ECO:0000256" key="3">
    <source>
        <dbReference type="ARBA" id="ARBA00022801"/>
    </source>
</evidence>
<dbReference type="SFLD" id="SFLDG01140">
    <property type="entry name" value="C2.B:_Phosphomannomutase_and_P"/>
    <property type="match status" value="1"/>
</dbReference>
<dbReference type="InterPro" id="IPR023214">
    <property type="entry name" value="HAD_sf"/>
</dbReference>
<sequence>MPYRLIATDLDGTLLDQHHAVTPLTAQTLQALQARGVALALATGRHYRDVREVREALAVPAYLISSNGARVHGLDDELIFGLDIEAELVREISRPAFSDGVAMHYFLDDGWLANGRSPLLDALIPGDTPPYAVMDLRGHDGEGVYKVLYVAPHEHLLQLEAELRARFGDRLYITFSLDFCLEVMAAGVSKGGALKLVLARLGLEAGACIAFGDGQNDIELLQAAGHPRLMGNAHARLRQALPDAPRIYHHADSGMARHLREAFGL</sequence>
<dbReference type="CDD" id="cd07516">
    <property type="entry name" value="HAD_Pase"/>
    <property type="match status" value="1"/>
</dbReference>
<dbReference type="InterPro" id="IPR000150">
    <property type="entry name" value="Cof"/>
</dbReference>
<comment type="cofactor">
    <cofactor evidence="1">
        <name>Mg(2+)</name>
        <dbReference type="ChEBI" id="CHEBI:18420"/>
    </cofactor>
</comment>
<dbReference type="InterPro" id="IPR006379">
    <property type="entry name" value="HAD-SF_hydro_IIB"/>
</dbReference>
<dbReference type="GO" id="GO:0046872">
    <property type="term" value="F:metal ion binding"/>
    <property type="evidence" value="ECO:0007669"/>
    <property type="project" value="UniProtKB-KW"/>
</dbReference>
<accession>A0A5C1DE09</accession>
<evidence type="ECO:0000313" key="6">
    <source>
        <dbReference type="EMBL" id="QEL54179.1"/>
    </source>
</evidence>
<organism evidence="6 7">
    <name type="scientific">Chromobacterium paludis</name>
    <dbReference type="NCBI Taxonomy" id="2605945"/>
    <lineage>
        <taxon>Bacteria</taxon>
        <taxon>Pseudomonadati</taxon>
        <taxon>Pseudomonadota</taxon>
        <taxon>Betaproteobacteria</taxon>
        <taxon>Neisseriales</taxon>
        <taxon>Chromobacteriaceae</taxon>
        <taxon>Chromobacterium</taxon>
    </lineage>
</organism>
<keyword evidence="3 6" id="KW-0378">Hydrolase</keyword>
<gene>
    <name evidence="6" type="ORF">FYK34_00550</name>
</gene>
<proteinExistence type="inferred from homology"/>
<dbReference type="PROSITE" id="PS01229">
    <property type="entry name" value="COF_2"/>
    <property type="match status" value="1"/>
</dbReference>
<evidence type="ECO:0000256" key="4">
    <source>
        <dbReference type="ARBA" id="ARBA00022842"/>
    </source>
</evidence>
<dbReference type="SFLD" id="SFLDS00003">
    <property type="entry name" value="Haloacid_Dehalogenase"/>
    <property type="match status" value="1"/>
</dbReference>
<dbReference type="NCBIfam" id="TIGR00099">
    <property type="entry name" value="Cof-subfamily"/>
    <property type="match status" value="1"/>
</dbReference>
<dbReference type="RefSeq" id="WP_149294574.1">
    <property type="nucleotide sequence ID" value="NZ_CP043473.1"/>
</dbReference>
<keyword evidence="2" id="KW-0479">Metal-binding</keyword>
<keyword evidence="4" id="KW-0460">Magnesium</keyword>
<dbReference type="EMBL" id="CP043473">
    <property type="protein sequence ID" value="QEL54179.1"/>
    <property type="molecule type" value="Genomic_DNA"/>
</dbReference>
<dbReference type="Pfam" id="PF08282">
    <property type="entry name" value="Hydrolase_3"/>
    <property type="match status" value="1"/>
</dbReference>
<dbReference type="PANTHER" id="PTHR47267">
    <property type="match status" value="1"/>
</dbReference>
<dbReference type="PANTHER" id="PTHR47267:SF4">
    <property type="entry name" value="PYRIDOXAL PHOSPHATE PHOSPHATASE YIGL"/>
    <property type="match status" value="1"/>
</dbReference>
<dbReference type="Gene3D" id="3.30.1240.10">
    <property type="match status" value="1"/>
</dbReference>
<comment type="similarity">
    <text evidence="5">Belongs to the HAD-like hydrolase superfamily. Cof family.</text>
</comment>
<dbReference type="Proteomes" id="UP000322079">
    <property type="component" value="Chromosome"/>
</dbReference>
<evidence type="ECO:0000256" key="5">
    <source>
        <dbReference type="ARBA" id="ARBA00034778"/>
    </source>
</evidence>
<dbReference type="InterPro" id="IPR036412">
    <property type="entry name" value="HAD-like_sf"/>
</dbReference>
<dbReference type="GO" id="GO:0016791">
    <property type="term" value="F:phosphatase activity"/>
    <property type="evidence" value="ECO:0007669"/>
    <property type="project" value="UniProtKB-ARBA"/>
</dbReference>
<dbReference type="SUPFAM" id="SSF56784">
    <property type="entry name" value="HAD-like"/>
    <property type="match status" value="1"/>
</dbReference>
<dbReference type="AlphaFoldDB" id="A0A5C1DE09"/>
<name>A0A5C1DE09_9NEIS</name>
<dbReference type="NCBIfam" id="TIGR01484">
    <property type="entry name" value="HAD-SF-IIB"/>
    <property type="match status" value="1"/>
</dbReference>
<evidence type="ECO:0000256" key="1">
    <source>
        <dbReference type="ARBA" id="ARBA00001946"/>
    </source>
</evidence>
<reference evidence="6 7" key="1">
    <citation type="submission" date="2019-08" db="EMBL/GenBank/DDBJ databases">
        <title>Chromobacterium paludis, a novel bacterium isolated from a Maryland marsh pond.</title>
        <authorList>
            <person name="Blackburn M.B."/>
            <person name="Gundersen-Rindal D.E."/>
        </authorList>
    </citation>
    <scope>NUCLEOTIDE SEQUENCE [LARGE SCALE GENOMIC DNA]</scope>
    <source>
        <strain evidence="7">IIBBL 257-1</strain>
    </source>
</reference>
<evidence type="ECO:0000256" key="2">
    <source>
        <dbReference type="ARBA" id="ARBA00022723"/>
    </source>
</evidence>
<dbReference type="KEGG" id="chrm:FYK34_00550"/>